<name>A0A0S7Y5L0_UNCSA</name>
<evidence type="ECO:0000313" key="4">
    <source>
        <dbReference type="Proteomes" id="UP000051861"/>
    </source>
</evidence>
<gene>
    <name evidence="3" type="ORF">AMJ44_01355</name>
</gene>
<dbReference type="Proteomes" id="UP000051861">
    <property type="component" value="Unassembled WGS sequence"/>
</dbReference>
<accession>A0A0S7Y5L0</accession>
<feature type="transmembrane region" description="Helical" evidence="1">
    <location>
        <begin position="114"/>
        <end position="136"/>
    </location>
</feature>
<dbReference type="AlphaFoldDB" id="A0A0S7Y5L0"/>
<reference evidence="3 4" key="1">
    <citation type="journal article" date="2015" name="Microbiome">
        <title>Genomic resolution of linkages in carbon, nitrogen, and sulfur cycling among widespread estuary sediment bacteria.</title>
        <authorList>
            <person name="Baker B.J."/>
            <person name="Lazar C.S."/>
            <person name="Teske A.P."/>
            <person name="Dick G.J."/>
        </authorList>
    </citation>
    <scope>NUCLEOTIDE SEQUENCE [LARGE SCALE GENOMIC DNA]</scope>
    <source>
        <strain evidence="3">DG_54_3</strain>
    </source>
</reference>
<keyword evidence="1" id="KW-0812">Transmembrane</keyword>
<organism evidence="3 4">
    <name type="scientific">candidate division WOR-1 bacterium DG_54_3</name>
    <dbReference type="NCBI Taxonomy" id="1703775"/>
    <lineage>
        <taxon>Bacteria</taxon>
        <taxon>Bacillati</taxon>
        <taxon>Saganbacteria</taxon>
    </lineage>
</organism>
<keyword evidence="1" id="KW-1133">Transmembrane helix</keyword>
<dbReference type="InterPro" id="IPR027383">
    <property type="entry name" value="Znf_put"/>
</dbReference>
<proteinExistence type="predicted"/>
<evidence type="ECO:0000259" key="2">
    <source>
        <dbReference type="Pfam" id="PF13490"/>
    </source>
</evidence>
<evidence type="ECO:0000313" key="3">
    <source>
        <dbReference type="EMBL" id="KPJ69960.1"/>
    </source>
</evidence>
<feature type="domain" description="Putative zinc-finger" evidence="2">
    <location>
        <begin position="3"/>
        <end position="37"/>
    </location>
</feature>
<keyword evidence="1" id="KW-0472">Membrane</keyword>
<comment type="caution">
    <text evidence="3">The sequence shown here is derived from an EMBL/GenBank/DDBJ whole genome shotgun (WGS) entry which is preliminary data.</text>
</comment>
<protein>
    <recommendedName>
        <fullName evidence="2">Putative zinc-finger domain-containing protein</fullName>
    </recommendedName>
</protein>
<dbReference type="Pfam" id="PF13490">
    <property type="entry name" value="zf-HC2"/>
    <property type="match status" value="1"/>
</dbReference>
<evidence type="ECO:0000256" key="1">
    <source>
        <dbReference type="SAM" id="Phobius"/>
    </source>
</evidence>
<feature type="transmembrane region" description="Helical" evidence="1">
    <location>
        <begin position="82"/>
        <end position="102"/>
    </location>
</feature>
<dbReference type="EMBL" id="LIZX01000010">
    <property type="protein sequence ID" value="KPJ69960.1"/>
    <property type="molecule type" value="Genomic_DNA"/>
</dbReference>
<sequence length="158" mass="18255">MKCKVVERMMMDLYEEDLGRDQKEEMRHHISHCARCARLEDDLRKIRLHLQKMPPRIPSKEFLERTRNLCHAKLGAPSIPKFIWGAFAALLGLTGVLTLPLARELMQDQPLSFPTISIIILMIQNLVMLFFAPVLIQRFRLGKKDFMSGFMPSGPHQA</sequence>